<dbReference type="RefSeq" id="WP_169343523.1">
    <property type="nucleotide sequence ID" value="NZ_JABBJJ010000014.1"/>
</dbReference>
<dbReference type="AlphaFoldDB" id="A0A848L6K1"/>
<dbReference type="Proteomes" id="UP000518300">
    <property type="component" value="Unassembled WGS sequence"/>
</dbReference>
<comment type="caution">
    <text evidence="1">The sequence shown here is derived from an EMBL/GenBank/DDBJ whole genome shotgun (WGS) entry which is preliminary data.</text>
</comment>
<sequence>MRDEHPSWEEWTAIVGPWPDERSCLEALRGVFEAQGHQELPAHRRGCSIARIYQLGTSCWLSADSMLVARLAAELARPRIFGVEVEYGDSGNEAVGVQLFELVRRGEEALGKLSELGGEPEDRDALDAALDWERRLAARAVSAPEDEVRPRRVFYDGQG</sequence>
<protein>
    <submittedName>
        <fullName evidence="1">Uncharacterized protein</fullName>
    </submittedName>
</protein>
<evidence type="ECO:0000313" key="2">
    <source>
        <dbReference type="Proteomes" id="UP000518300"/>
    </source>
</evidence>
<gene>
    <name evidence="1" type="ORF">HG543_05050</name>
</gene>
<name>A0A848L6K1_9BACT</name>
<proteinExistence type="predicted"/>
<reference evidence="1 2" key="1">
    <citation type="submission" date="2020-04" db="EMBL/GenBank/DDBJ databases">
        <title>Draft genome of Pyxidicoccus fallax type strain.</title>
        <authorList>
            <person name="Whitworth D.E."/>
        </authorList>
    </citation>
    <scope>NUCLEOTIDE SEQUENCE [LARGE SCALE GENOMIC DNA]</scope>
    <source>
        <strain evidence="1 2">DSM 14698</strain>
    </source>
</reference>
<evidence type="ECO:0000313" key="1">
    <source>
        <dbReference type="EMBL" id="NMO14226.1"/>
    </source>
</evidence>
<organism evidence="1 2">
    <name type="scientific">Pyxidicoccus fallax</name>
    <dbReference type="NCBI Taxonomy" id="394095"/>
    <lineage>
        <taxon>Bacteria</taxon>
        <taxon>Pseudomonadati</taxon>
        <taxon>Myxococcota</taxon>
        <taxon>Myxococcia</taxon>
        <taxon>Myxococcales</taxon>
        <taxon>Cystobacterineae</taxon>
        <taxon>Myxococcaceae</taxon>
        <taxon>Pyxidicoccus</taxon>
    </lineage>
</organism>
<keyword evidence="2" id="KW-1185">Reference proteome</keyword>
<accession>A0A848L6K1</accession>
<dbReference type="EMBL" id="JABBJJ010000014">
    <property type="protein sequence ID" value="NMO14226.1"/>
    <property type="molecule type" value="Genomic_DNA"/>
</dbReference>